<gene>
    <name evidence="8" type="ORF">E3N88_13208</name>
</gene>
<comment type="subcellular location">
    <subcellularLocation>
        <location evidence="1">Membrane</location>
    </subcellularLocation>
</comment>
<comment type="caution">
    <text evidence="8">The sequence shown here is derived from an EMBL/GenBank/DDBJ whole genome shotgun (WGS) entry which is preliminary data.</text>
</comment>
<feature type="domain" description="Disease resistance R13L4/SHOC-2-like LRR" evidence="7">
    <location>
        <begin position="39"/>
        <end position="155"/>
    </location>
</feature>
<dbReference type="EMBL" id="SZYD01000006">
    <property type="protein sequence ID" value="KAD5961735.1"/>
    <property type="molecule type" value="Genomic_DNA"/>
</dbReference>
<keyword evidence="4" id="KW-0677">Repeat</keyword>
<dbReference type="Gene3D" id="3.80.10.10">
    <property type="entry name" value="Ribonuclease Inhibitor"/>
    <property type="match status" value="1"/>
</dbReference>
<evidence type="ECO:0000256" key="2">
    <source>
        <dbReference type="ARBA" id="ARBA00022614"/>
    </source>
</evidence>
<name>A0A5N6P909_9ASTR</name>
<dbReference type="PANTHER" id="PTHR48010">
    <property type="entry name" value="OS05G0588300 PROTEIN"/>
    <property type="match status" value="1"/>
</dbReference>
<evidence type="ECO:0000256" key="1">
    <source>
        <dbReference type="ARBA" id="ARBA00004370"/>
    </source>
</evidence>
<evidence type="ECO:0000256" key="5">
    <source>
        <dbReference type="ARBA" id="ARBA00023136"/>
    </source>
</evidence>
<sequence>MNKNSFRGKLTIDFSKLKYIYFITIGYSNFGSKEADEMKFVDSLKNCTALQILDLSYCNFVGVIPGSIGNLSSQLNYLSLEENQLHGSLPISIGNLVGLSSLYLAANHFTGSIPSTIGNLQKLQSLDLHKNQLSGIIPDALGNLSLMIKLSLSSNKLEGVIPSSLGNCHRMLCGGIVELGLPKCKETKKQVHVMDIINVNILNGVHQKDETDDDMKNKETNVEEECVGLIVKIGVSCSMDSPQQRMDIKKCIHNIADLTLNINQNKRHSSDSQYTIDNLQNNSD</sequence>
<protein>
    <recommendedName>
        <fullName evidence="7">Disease resistance R13L4/SHOC-2-like LRR domain-containing protein</fullName>
    </recommendedName>
</protein>
<keyword evidence="9" id="KW-1185">Reference proteome</keyword>
<evidence type="ECO:0000256" key="4">
    <source>
        <dbReference type="ARBA" id="ARBA00022737"/>
    </source>
</evidence>
<proteinExistence type="predicted"/>
<keyword evidence="5" id="KW-0472">Membrane</keyword>
<organism evidence="8 9">
    <name type="scientific">Mikania micrantha</name>
    <name type="common">bitter vine</name>
    <dbReference type="NCBI Taxonomy" id="192012"/>
    <lineage>
        <taxon>Eukaryota</taxon>
        <taxon>Viridiplantae</taxon>
        <taxon>Streptophyta</taxon>
        <taxon>Embryophyta</taxon>
        <taxon>Tracheophyta</taxon>
        <taxon>Spermatophyta</taxon>
        <taxon>Magnoliopsida</taxon>
        <taxon>eudicotyledons</taxon>
        <taxon>Gunneridae</taxon>
        <taxon>Pentapetalae</taxon>
        <taxon>asterids</taxon>
        <taxon>campanulids</taxon>
        <taxon>Asterales</taxon>
        <taxon>Asteraceae</taxon>
        <taxon>Asteroideae</taxon>
        <taxon>Heliantheae alliance</taxon>
        <taxon>Eupatorieae</taxon>
        <taxon>Mikania</taxon>
    </lineage>
</organism>
<dbReference type="Proteomes" id="UP000326396">
    <property type="component" value="Linkage Group LG14"/>
</dbReference>
<evidence type="ECO:0000313" key="9">
    <source>
        <dbReference type="Proteomes" id="UP000326396"/>
    </source>
</evidence>
<dbReference type="FunFam" id="3.80.10.10:FF:000041">
    <property type="entry name" value="LRR receptor-like serine/threonine-protein kinase ERECTA"/>
    <property type="match status" value="1"/>
</dbReference>
<dbReference type="AlphaFoldDB" id="A0A5N6P909"/>
<evidence type="ECO:0000256" key="6">
    <source>
        <dbReference type="ARBA" id="ARBA00023180"/>
    </source>
</evidence>
<dbReference type="Pfam" id="PF23598">
    <property type="entry name" value="LRR_14"/>
    <property type="match status" value="1"/>
</dbReference>
<evidence type="ECO:0000313" key="8">
    <source>
        <dbReference type="EMBL" id="KAD5961735.1"/>
    </source>
</evidence>
<dbReference type="InterPro" id="IPR032675">
    <property type="entry name" value="LRR_dom_sf"/>
</dbReference>
<dbReference type="InterPro" id="IPR055414">
    <property type="entry name" value="LRR_R13L4/SHOC2-like"/>
</dbReference>
<keyword evidence="6" id="KW-0325">Glycoprotein</keyword>
<evidence type="ECO:0000259" key="7">
    <source>
        <dbReference type="Pfam" id="PF23598"/>
    </source>
</evidence>
<accession>A0A5N6P909</accession>
<dbReference type="GO" id="GO:0016020">
    <property type="term" value="C:membrane"/>
    <property type="evidence" value="ECO:0007669"/>
    <property type="project" value="UniProtKB-SubCell"/>
</dbReference>
<keyword evidence="2" id="KW-0433">Leucine-rich repeat</keyword>
<dbReference type="InterPro" id="IPR050994">
    <property type="entry name" value="At_inactive_RLKs"/>
</dbReference>
<dbReference type="OrthoDB" id="676979at2759"/>
<dbReference type="SUPFAM" id="SSF52058">
    <property type="entry name" value="L domain-like"/>
    <property type="match status" value="1"/>
</dbReference>
<reference evidence="8 9" key="1">
    <citation type="submission" date="2019-05" db="EMBL/GenBank/DDBJ databases">
        <title>Mikania micrantha, genome provides insights into the molecular mechanism of rapid growth.</title>
        <authorList>
            <person name="Liu B."/>
        </authorList>
    </citation>
    <scope>NUCLEOTIDE SEQUENCE [LARGE SCALE GENOMIC DNA]</scope>
    <source>
        <strain evidence="8">NLD-2019</strain>
        <tissue evidence="8">Leaf</tissue>
    </source>
</reference>
<keyword evidence="3" id="KW-0732">Signal</keyword>
<evidence type="ECO:0000256" key="3">
    <source>
        <dbReference type="ARBA" id="ARBA00022729"/>
    </source>
</evidence>
<dbReference type="PANTHER" id="PTHR48010:SF58">
    <property type="entry name" value="RECEPTOR PROTEIN KINASE-LIKE PROTEIN ZAR1"/>
    <property type="match status" value="1"/>
</dbReference>